<evidence type="ECO:0000313" key="3">
    <source>
        <dbReference type="EMBL" id="GAA4053476.1"/>
    </source>
</evidence>
<keyword evidence="4" id="KW-1185">Reference proteome</keyword>
<dbReference type="Proteomes" id="UP001501469">
    <property type="component" value="Unassembled WGS sequence"/>
</dbReference>
<dbReference type="PANTHER" id="PTHR11703">
    <property type="entry name" value="DEOXYHYPUSINE SYNTHASE"/>
    <property type="match status" value="1"/>
</dbReference>
<dbReference type="InterPro" id="IPR029035">
    <property type="entry name" value="DHS-like_NAD/FAD-binding_dom"/>
</dbReference>
<evidence type="ECO:0000313" key="4">
    <source>
        <dbReference type="Proteomes" id="UP001501469"/>
    </source>
</evidence>
<accession>A0ABP7UUX4</accession>
<name>A0ABP7UUX4_9BACT</name>
<dbReference type="Gene3D" id="3.40.910.10">
    <property type="entry name" value="Deoxyhypusine synthase"/>
    <property type="match status" value="1"/>
</dbReference>
<dbReference type="InterPro" id="IPR036982">
    <property type="entry name" value="Deoxyhypusine_synthase_sf"/>
</dbReference>
<evidence type="ECO:0000256" key="2">
    <source>
        <dbReference type="ARBA" id="ARBA00023027"/>
    </source>
</evidence>
<dbReference type="Pfam" id="PF01916">
    <property type="entry name" value="DS"/>
    <property type="match status" value="1"/>
</dbReference>
<proteinExistence type="inferred from homology"/>
<dbReference type="EMBL" id="BAABDK010000034">
    <property type="protein sequence ID" value="GAA4053476.1"/>
    <property type="molecule type" value="Genomic_DNA"/>
</dbReference>
<reference evidence="4" key="1">
    <citation type="journal article" date="2019" name="Int. J. Syst. Evol. Microbiol.">
        <title>The Global Catalogue of Microorganisms (GCM) 10K type strain sequencing project: providing services to taxonomists for standard genome sequencing and annotation.</title>
        <authorList>
            <consortium name="The Broad Institute Genomics Platform"/>
            <consortium name="The Broad Institute Genome Sequencing Center for Infectious Disease"/>
            <person name="Wu L."/>
            <person name="Ma J."/>
        </authorList>
    </citation>
    <scope>NUCLEOTIDE SEQUENCE [LARGE SCALE GENOMIC DNA]</scope>
    <source>
        <strain evidence="4">JCM 17225</strain>
    </source>
</reference>
<sequence>MQVTNFLRHHFRHFNAAALIDAADGYNKHLADGGKMMITLAGAMSTAEMGIQLAELIRQDKVQIISCTGANLEEDIFNLVAHDFYERVPNYRDLTAADEQALLARHMNRVTDTCIPEEEAMRRLEHSVLKFWEKADSAGESYFPHEFFYQILLSGELEQYYQIDPKNSWMLAAAEKNLPIICPGWEDSTLGNIYAGHVMTGDIKNVHTMRTGIQYMMYLADWYTAQATDDSTVGFFQIGGGIAGDFPICVVPMLHQDLGRTSVPLWGYFCQISDSTTSYGSYSGAVPNEKITWGKLGEKTPKFIIESDATIVAPLVFAIVLGQ</sequence>
<organism evidence="3 4">
    <name type="scientific">Hymenobacter glaciei</name>
    <dbReference type="NCBI Taxonomy" id="877209"/>
    <lineage>
        <taxon>Bacteria</taxon>
        <taxon>Pseudomonadati</taxon>
        <taxon>Bacteroidota</taxon>
        <taxon>Cytophagia</taxon>
        <taxon>Cytophagales</taxon>
        <taxon>Hymenobacteraceae</taxon>
        <taxon>Hymenobacter</taxon>
    </lineage>
</organism>
<evidence type="ECO:0000256" key="1">
    <source>
        <dbReference type="ARBA" id="ARBA00009892"/>
    </source>
</evidence>
<dbReference type="InterPro" id="IPR002773">
    <property type="entry name" value="Deoxyhypusine_synthase"/>
</dbReference>
<dbReference type="RefSeq" id="WP_345059243.1">
    <property type="nucleotide sequence ID" value="NZ_BAABDK010000034.1"/>
</dbReference>
<gene>
    <name evidence="3" type="ORF">GCM10022409_45490</name>
</gene>
<protein>
    <submittedName>
        <fullName evidence="3">Deoxyhypusine synthase family protein</fullName>
    </submittedName>
</protein>
<dbReference type="PANTHER" id="PTHR11703:SF0">
    <property type="entry name" value="DEOXYHYPUSINE SYNTHASE"/>
    <property type="match status" value="1"/>
</dbReference>
<dbReference type="SUPFAM" id="SSF52467">
    <property type="entry name" value="DHS-like NAD/FAD-binding domain"/>
    <property type="match status" value="1"/>
</dbReference>
<comment type="caution">
    <text evidence="3">The sequence shown here is derived from an EMBL/GenBank/DDBJ whole genome shotgun (WGS) entry which is preliminary data.</text>
</comment>
<comment type="similarity">
    <text evidence="1">Belongs to the deoxyhypusine synthase family.</text>
</comment>
<keyword evidence="2" id="KW-0520">NAD</keyword>